<proteinExistence type="inferred from homology"/>
<dbReference type="Pfam" id="PF00483">
    <property type="entry name" value="NTP_transferase"/>
    <property type="match status" value="1"/>
</dbReference>
<evidence type="ECO:0000313" key="12">
    <source>
        <dbReference type="Proteomes" id="UP000823914"/>
    </source>
</evidence>
<reference evidence="11" key="2">
    <citation type="submission" date="2021-04" db="EMBL/GenBank/DDBJ databases">
        <authorList>
            <person name="Gilroy R."/>
        </authorList>
    </citation>
    <scope>NUCLEOTIDE SEQUENCE</scope>
    <source>
        <strain evidence="11">Gambia15-2214</strain>
    </source>
</reference>
<gene>
    <name evidence="11" type="ORF">IAA16_10920</name>
</gene>
<dbReference type="NCBIfam" id="TIGR01479">
    <property type="entry name" value="GMP_PMI"/>
    <property type="match status" value="1"/>
</dbReference>
<organism evidence="11 12">
    <name type="scientific">Candidatus Treponema excrementipullorum</name>
    <dbReference type="NCBI Taxonomy" id="2838768"/>
    <lineage>
        <taxon>Bacteria</taxon>
        <taxon>Pseudomonadati</taxon>
        <taxon>Spirochaetota</taxon>
        <taxon>Spirochaetia</taxon>
        <taxon>Spirochaetales</taxon>
        <taxon>Treponemataceae</taxon>
        <taxon>Treponema</taxon>
    </lineage>
</organism>
<feature type="domain" description="Nucleotidyl transferase" evidence="9">
    <location>
        <begin position="5"/>
        <end position="286"/>
    </location>
</feature>
<evidence type="ECO:0000256" key="6">
    <source>
        <dbReference type="ARBA" id="ARBA00023134"/>
    </source>
</evidence>
<sequence>MKKIPVILSGGTGTRLWPLSRKELPKQFLGVASEKTMIQETVLRLRYMDFSDPIVVCNESYNSIVCEQLRDIQVDSPYVIFEPERRNSGPAVASAAFLAESFDTDSVIVVFPSDHVIRDAKNLAKAVEEGCRLAGLDKMVTLGVKPTYPETGYGYMEIYPESSDSTCYKLKTFVEKPDEKTATALIQKGNYFWSSGIFIFKAKVFLSELEKYSNEIYKNMKKAFSKATRKDHYLRLESESFKKIPFCSIDHAVMEYTDKGMVVPLDAGWSDIGSWHALWDYQDKDSNNNVLLGDVLALDTKESYILGKNRLVVGVGLKDIVIVETEDVVLVANKNRVQDVKKIVEELERKKHPATN</sequence>
<evidence type="ECO:0000259" key="10">
    <source>
        <dbReference type="Pfam" id="PF22640"/>
    </source>
</evidence>
<keyword evidence="3 11" id="KW-0808">Transferase</keyword>
<dbReference type="FunFam" id="3.90.550.10:FF:000046">
    <property type="entry name" value="Mannose-1-phosphate guanylyltransferase (GDP)"/>
    <property type="match status" value="1"/>
</dbReference>
<comment type="caution">
    <text evidence="11">The sequence shown here is derived from an EMBL/GenBank/DDBJ whole genome shotgun (WGS) entry which is preliminary data.</text>
</comment>
<name>A0A9E2L4T8_9SPIR</name>
<dbReference type="Proteomes" id="UP000823914">
    <property type="component" value="Unassembled WGS sequence"/>
</dbReference>
<keyword evidence="5" id="KW-0547">Nucleotide-binding</keyword>
<dbReference type="PANTHER" id="PTHR46390">
    <property type="entry name" value="MANNOSE-1-PHOSPHATE GUANYLYLTRANSFERASE"/>
    <property type="match status" value="1"/>
</dbReference>
<dbReference type="Gene3D" id="3.90.550.10">
    <property type="entry name" value="Spore Coat Polysaccharide Biosynthesis Protein SpsA, Chain A"/>
    <property type="match status" value="1"/>
</dbReference>
<dbReference type="Pfam" id="PF22640">
    <property type="entry name" value="ManC_GMP_beta-helix"/>
    <property type="match status" value="1"/>
</dbReference>
<dbReference type="InterPro" id="IPR054566">
    <property type="entry name" value="ManC/GMP-like_b-helix"/>
</dbReference>
<dbReference type="GO" id="GO:0009298">
    <property type="term" value="P:GDP-mannose biosynthetic process"/>
    <property type="evidence" value="ECO:0007669"/>
    <property type="project" value="TreeGrafter"/>
</dbReference>
<dbReference type="SUPFAM" id="SSF53448">
    <property type="entry name" value="Nucleotide-diphospho-sugar transferases"/>
    <property type="match status" value="1"/>
</dbReference>
<feature type="domain" description="MannoseP isomerase/GMP-like beta-helix" evidence="10">
    <location>
        <begin position="293"/>
        <end position="347"/>
    </location>
</feature>
<evidence type="ECO:0000256" key="4">
    <source>
        <dbReference type="ARBA" id="ARBA00022695"/>
    </source>
</evidence>
<dbReference type="InterPro" id="IPR029044">
    <property type="entry name" value="Nucleotide-diphossugar_trans"/>
</dbReference>
<evidence type="ECO:0000256" key="2">
    <source>
        <dbReference type="ARBA" id="ARBA00012387"/>
    </source>
</evidence>
<evidence type="ECO:0000256" key="3">
    <source>
        <dbReference type="ARBA" id="ARBA00022679"/>
    </source>
</evidence>
<dbReference type="EC" id="2.7.7.13" evidence="2"/>
<evidence type="ECO:0000256" key="7">
    <source>
        <dbReference type="ARBA" id="ARBA00047343"/>
    </source>
</evidence>
<keyword evidence="4 11" id="KW-0548">Nucleotidyltransferase</keyword>
<dbReference type="EMBL" id="JAHLFV010000247">
    <property type="protein sequence ID" value="MBU3851070.1"/>
    <property type="molecule type" value="Genomic_DNA"/>
</dbReference>
<dbReference type="InterPro" id="IPR006375">
    <property type="entry name" value="Man1P_GuaTrfase/Man6P_Isoase"/>
</dbReference>
<dbReference type="InterPro" id="IPR005835">
    <property type="entry name" value="NTP_transferase_dom"/>
</dbReference>
<accession>A0A9E2L4T8</accession>
<comment type="similarity">
    <text evidence="1 8">Belongs to the mannose-6-phosphate isomerase type 2 family.</text>
</comment>
<dbReference type="CDD" id="cd02509">
    <property type="entry name" value="GDP-M1P_Guanylyltransferase"/>
    <property type="match status" value="1"/>
</dbReference>
<protein>
    <recommendedName>
        <fullName evidence="2">mannose-1-phosphate guanylyltransferase</fullName>
        <ecNumber evidence="2">2.7.7.13</ecNumber>
    </recommendedName>
</protein>
<evidence type="ECO:0000313" key="11">
    <source>
        <dbReference type="EMBL" id="MBU3851070.1"/>
    </source>
</evidence>
<evidence type="ECO:0000256" key="5">
    <source>
        <dbReference type="ARBA" id="ARBA00022741"/>
    </source>
</evidence>
<dbReference type="InterPro" id="IPR051161">
    <property type="entry name" value="Mannose-6P_isomerase_type2"/>
</dbReference>
<evidence type="ECO:0000256" key="8">
    <source>
        <dbReference type="RuleBase" id="RU004190"/>
    </source>
</evidence>
<keyword evidence="11" id="KW-0413">Isomerase</keyword>
<dbReference type="AlphaFoldDB" id="A0A9E2L4T8"/>
<dbReference type="GO" id="GO:0004475">
    <property type="term" value="F:mannose-1-phosphate guanylyltransferase (GTP) activity"/>
    <property type="evidence" value="ECO:0007669"/>
    <property type="project" value="UniProtKB-EC"/>
</dbReference>
<dbReference type="GO" id="GO:0000271">
    <property type="term" value="P:polysaccharide biosynthetic process"/>
    <property type="evidence" value="ECO:0007669"/>
    <property type="project" value="InterPro"/>
</dbReference>
<comment type="catalytic activity">
    <reaction evidence="7">
        <text>alpha-D-mannose 1-phosphate + GTP + H(+) = GDP-alpha-D-mannose + diphosphate</text>
        <dbReference type="Rhea" id="RHEA:15229"/>
        <dbReference type="ChEBI" id="CHEBI:15378"/>
        <dbReference type="ChEBI" id="CHEBI:33019"/>
        <dbReference type="ChEBI" id="CHEBI:37565"/>
        <dbReference type="ChEBI" id="CHEBI:57527"/>
        <dbReference type="ChEBI" id="CHEBI:58409"/>
        <dbReference type="EC" id="2.7.7.13"/>
    </reaction>
</comment>
<dbReference type="InterPro" id="IPR049577">
    <property type="entry name" value="GMPP_N"/>
</dbReference>
<reference evidence="11" key="1">
    <citation type="journal article" date="2021" name="PeerJ">
        <title>Extensive microbial diversity within the chicken gut microbiome revealed by metagenomics and culture.</title>
        <authorList>
            <person name="Gilroy R."/>
            <person name="Ravi A."/>
            <person name="Getino M."/>
            <person name="Pursley I."/>
            <person name="Horton D.L."/>
            <person name="Alikhan N.F."/>
            <person name="Baker D."/>
            <person name="Gharbi K."/>
            <person name="Hall N."/>
            <person name="Watson M."/>
            <person name="Adriaenssens E.M."/>
            <person name="Foster-Nyarko E."/>
            <person name="Jarju S."/>
            <person name="Secka A."/>
            <person name="Antonio M."/>
            <person name="Oren A."/>
            <person name="Chaudhuri R.R."/>
            <person name="La Ragione R."/>
            <person name="Hildebrand F."/>
            <person name="Pallen M.J."/>
        </authorList>
    </citation>
    <scope>NUCLEOTIDE SEQUENCE</scope>
    <source>
        <strain evidence="11">Gambia15-2214</strain>
    </source>
</reference>
<evidence type="ECO:0000256" key="1">
    <source>
        <dbReference type="ARBA" id="ARBA00006115"/>
    </source>
</evidence>
<dbReference type="GO" id="GO:0005525">
    <property type="term" value="F:GTP binding"/>
    <property type="evidence" value="ECO:0007669"/>
    <property type="project" value="UniProtKB-KW"/>
</dbReference>
<evidence type="ECO:0000259" key="9">
    <source>
        <dbReference type="Pfam" id="PF00483"/>
    </source>
</evidence>
<dbReference type="SUPFAM" id="SSF159283">
    <property type="entry name" value="Guanosine diphospho-D-mannose pyrophosphorylase/mannose-6-phosphate isomerase linker domain"/>
    <property type="match status" value="1"/>
</dbReference>
<keyword evidence="6" id="KW-0342">GTP-binding</keyword>
<dbReference type="PANTHER" id="PTHR46390:SF1">
    <property type="entry name" value="MANNOSE-1-PHOSPHATE GUANYLYLTRANSFERASE"/>
    <property type="match status" value="1"/>
</dbReference>
<dbReference type="GO" id="GO:0016853">
    <property type="term" value="F:isomerase activity"/>
    <property type="evidence" value="ECO:0007669"/>
    <property type="project" value="UniProtKB-KW"/>
</dbReference>